<dbReference type="FunFam" id="3.40.50.880:FF:000030">
    <property type="entry name" value="Gamma-glutamyl-gamma-aminobutyrate hydrolase PuuD"/>
    <property type="match status" value="1"/>
</dbReference>
<comment type="caution">
    <text evidence="1">The sequence shown here is derived from an EMBL/GenBank/DDBJ whole genome shotgun (WGS) entry which is preliminary data.</text>
</comment>
<reference evidence="1" key="1">
    <citation type="submission" date="2020-11" db="EMBL/GenBank/DDBJ databases">
        <title>Multidrug resistant novel bacterium Savagea serpentis sp. nov., isolated from the scats of a vine snake (Ahaetulla nasuta).</title>
        <authorList>
            <person name="Venkata Ramana V."/>
            <person name="Vikas Patil S."/>
            <person name="Yogita Lugani V."/>
        </authorList>
    </citation>
    <scope>NUCLEOTIDE SEQUENCE</scope>
    <source>
        <strain evidence="1">SN6</strain>
    </source>
</reference>
<dbReference type="Pfam" id="PF07722">
    <property type="entry name" value="Peptidase_C26"/>
    <property type="match status" value="1"/>
</dbReference>
<dbReference type="RefSeq" id="WP_194562864.1">
    <property type="nucleotide sequence ID" value="NZ_JADKPV010000003.1"/>
</dbReference>
<dbReference type="Proteomes" id="UP000622653">
    <property type="component" value="Unassembled WGS sequence"/>
</dbReference>
<evidence type="ECO:0000313" key="1">
    <source>
        <dbReference type="EMBL" id="MBF4501388.1"/>
    </source>
</evidence>
<gene>
    <name evidence="1" type="ORF">IRY55_08445</name>
</gene>
<dbReference type="InterPro" id="IPR011697">
    <property type="entry name" value="Peptidase_C26"/>
</dbReference>
<accession>A0A8J7KHQ7</accession>
<protein>
    <submittedName>
        <fullName evidence="1">Gamma-glutamyl-gamma-aminobutyrate hydrolase family protein</fullName>
    </submittedName>
</protein>
<dbReference type="CDD" id="cd01745">
    <property type="entry name" value="GATase1_2"/>
    <property type="match status" value="1"/>
</dbReference>
<dbReference type="PANTHER" id="PTHR43235:SF1">
    <property type="entry name" value="GLUTAMINE AMIDOTRANSFERASE PB2B2.05-RELATED"/>
    <property type="match status" value="1"/>
</dbReference>
<dbReference type="PROSITE" id="PS51273">
    <property type="entry name" value="GATASE_TYPE_1"/>
    <property type="match status" value="1"/>
</dbReference>
<dbReference type="InterPro" id="IPR044668">
    <property type="entry name" value="PuuD-like"/>
</dbReference>
<dbReference type="EMBL" id="JADKPV010000003">
    <property type="protein sequence ID" value="MBF4501388.1"/>
    <property type="molecule type" value="Genomic_DNA"/>
</dbReference>
<evidence type="ECO:0000313" key="2">
    <source>
        <dbReference type="Proteomes" id="UP000622653"/>
    </source>
</evidence>
<name>A0A8J7KHQ7_9BACL</name>
<dbReference type="GO" id="GO:0006598">
    <property type="term" value="P:polyamine catabolic process"/>
    <property type="evidence" value="ECO:0007669"/>
    <property type="project" value="TreeGrafter"/>
</dbReference>
<dbReference type="PANTHER" id="PTHR43235">
    <property type="entry name" value="GLUTAMINE AMIDOTRANSFERASE PB2B2.05-RELATED"/>
    <property type="match status" value="1"/>
</dbReference>
<dbReference type="Gene3D" id="3.40.50.880">
    <property type="match status" value="1"/>
</dbReference>
<proteinExistence type="predicted"/>
<keyword evidence="2" id="KW-1185">Reference proteome</keyword>
<dbReference type="SUPFAM" id="SSF52317">
    <property type="entry name" value="Class I glutamine amidotransferase-like"/>
    <property type="match status" value="1"/>
</dbReference>
<sequence length="234" mass="25983">MTKPIIGITTLMIEDERFVLNKKNNEAIQQAGGVPIMLPHECEHVERYAEMIDGLLLTGGHDVDPYYYGEEPHEKISELTPTRDAFELALTQLMLAKNKPVFGICRGSQMLNVAAGGTLIQDIPSAVPDAIQHVQTTKPDYPIHSIRLLEQSKLGTTLEKEAVRVNSFHHQAVKELGDGFYATAWASDGIIEAIESANYKFALGVQWHPELTINADGEQSNRLFEAFIEACRVP</sequence>
<dbReference type="InterPro" id="IPR029062">
    <property type="entry name" value="Class_I_gatase-like"/>
</dbReference>
<organism evidence="1 2">
    <name type="scientific">Savagea serpentis</name>
    <dbReference type="NCBI Taxonomy" id="2785297"/>
    <lineage>
        <taxon>Bacteria</taxon>
        <taxon>Bacillati</taxon>
        <taxon>Bacillota</taxon>
        <taxon>Bacilli</taxon>
        <taxon>Bacillales</taxon>
        <taxon>Caryophanaceae</taxon>
        <taxon>Savagea</taxon>
    </lineage>
</organism>
<keyword evidence="1" id="KW-0378">Hydrolase</keyword>
<dbReference type="GO" id="GO:0005829">
    <property type="term" value="C:cytosol"/>
    <property type="evidence" value="ECO:0007669"/>
    <property type="project" value="TreeGrafter"/>
</dbReference>
<dbReference type="GO" id="GO:0033969">
    <property type="term" value="F:gamma-glutamyl-gamma-aminobutyrate hydrolase activity"/>
    <property type="evidence" value="ECO:0007669"/>
    <property type="project" value="TreeGrafter"/>
</dbReference>
<dbReference type="AlphaFoldDB" id="A0A8J7KHQ7"/>